<name>A0ABM8ZVU7_9VIBR</name>
<proteinExistence type="predicted"/>
<gene>
    <name evidence="2" type="primary">cnoX</name>
    <name evidence="2" type="ORF">VST7929_02048</name>
</gene>
<dbReference type="EMBL" id="CAKLDI010000001">
    <property type="protein sequence ID" value="CAH0534146.1"/>
    <property type="molecule type" value="Genomic_DNA"/>
</dbReference>
<dbReference type="SUPFAM" id="SSF48452">
    <property type="entry name" value="TPR-like"/>
    <property type="match status" value="1"/>
</dbReference>
<dbReference type="Gene3D" id="1.25.40.10">
    <property type="entry name" value="Tetratricopeptide repeat domain"/>
    <property type="match status" value="2"/>
</dbReference>
<dbReference type="CDD" id="cd02956">
    <property type="entry name" value="ybbN"/>
    <property type="match status" value="1"/>
</dbReference>
<dbReference type="PANTHER" id="PTHR45663">
    <property type="entry name" value="GEO12009P1"/>
    <property type="match status" value="1"/>
</dbReference>
<accession>A0ABM8ZVU7</accession>
<dbReference type="PROSITE" id="PS51352">
    <property type="entry name" value="THIOREDOXIN_2"/>
    <property type="match status" value="1"/>
</dbReference>
<evidence type="ECO:0000313" key="3">
    <source>
        <dbReference type="Proteomes" id="UP000838672"/>
    </source>
</evidence>
<dbReference type="SUPFAM" id="SSF52833">
    <property type="entry name" value="Thioredoxin-like"/>
    <property type="match status" value="1"/>
</dbReference>
<dbReference type="Pfam" id="PF14559">
    <property type="entry name" value="TPR_19"/>
    <property type="match status" value="1"/>
</dbReference>
<dbReference type="Gene3D" id="3.40.30.10">
    <property type="entry name" value="Glutaredoxin"/>
    <property type="match status" value="1"/>
</dbReference>
<keyword evidence="3" id="KW-1185">Reference proteome</keyword>
<dbReference type="Pfam" id="PF00085">
    <property type="entry name" value="Thioredoxin"/>
    <property type="match status" value="1"/>
</dbReference>
<dbReference type="Proteomes" id="UP000838672">
    <property type="component" value="Unassembled WGS sequence"/>
</dbReference>
<feature type="domain" description="Thioredoxin" evidence="1">
    <location>
        <begin position="1"/>
        <end position="111"/>
    </location>
</feature>
<evidence type="ECO:0000259" key="1">
    <source>
        <dbReference type="PROSITE" id="PS51352"/>
    </source>
</evidence>
<dbReference type="PANTHER" id="PTHR45663:SF11">
    <property type="entry name" value="GEO12009P1"/>
    <property type="match status" value="1"/>
</dbReference>
<dbReference type="InterPro" id="IPR036249">
    <property type="entry name" value="Thioredoxin-like_sf"/>
</dbReference>
<dbReference type="Pfam" id="PF14561">
    <property type="entry name" value="TPR_20"/>
    <property type="match status" value="1"/>
</dbReference>
<dbReference type="InterPro" id="IPR013766">
    <property type="entry name" value="Thioredoxin_domain"/>
</dbReference>
<comment type="caution">
    <text evidence="2">The sequence shown here is derived from an EMBL/GenBank/DDBJ whole genome shotgun (WGS) entry which is preliminary data.</text>
</comment>
<reference evidence="2" key="1">
    <citation type="submission" date="2021-11" db="EMBL/GenBank/DDBJ databases">
        <authorList>
            <person name="Rodrigo-Torres L."/>
            <person name="Arahal R. D."/>
            <person name="Lucena T."/>
        </authorList>
    </citation>
    <scope>NUCLEOTIDE SEQUENCE</scope>
    <source>
        <strain evidence="2">CECT 7929</strain>
    </source>
</reference>
<dbReference type="RefSeq" id="WP_237466545.1">
    <property type="nucleotide sequence ID" value="NZ_CAKLDI010000001.1"/>
</dbReference>
<dbReference type="InterPro" id="IPR011990">
    <property type="entry name" value="TPR-like_helical_dom_sf"/>
</dbReference>
<evidence type="ECO:0000313" key="2">
    <source>
        <dbReference type="EMBL" id="CAH0534146.1"/>
    </source>
</evidence>
<protein>
    <submittedName>
        <fullName evidence="2">Chaperedoxin</fullName>
    </submittedName>
</protein>
<sequence length="284" mass="31907">MSTEFIIDLNEQNAQATLQQSMEKPVLVYFWAEMMPESCELLPVMQQIAQQYQGAFTLATLNCEQQQMLAAQFGVQTLPTMALFHHGKPVDGLAGPQPLDAIHAMLEKHLPSQAELDFEKAQQHLAQSEFSQAQALLKPLQQQQPEQGLYALLLAQCNIELGEFDSAEALLATVMMKDQDSLYHSLMAKIDLHKQAADSPEIRALEKEYQQQPNNLQVAQQLALQYSQVQRHDEALAILFAILKTDLNAQDGEIKKTFMEMLSALGQGNASAAQYRRQLYSLLY</sequence>
<organism evidence="2 3">
    <name type="scientific">Vibrio stylophorae</name>
    <dbReference type="NCBI Taxonomy" id="659351"/>
    <lineage>
        <taxon>Bacteria</taxon>
        <taxon>Pseudomonadati</taxon>
        <taxon>Pseudomonadota</taxon>
        <taxon>Gammaproteobacteria</taxon>
        <taxon>Vibrionales</taxon>
        <taxon>Vibrionaceae</taxon>
        <taxon>Vibrio</taxon>
    </lineage>
</organism>